<reference evidence="2 3" key="1">
    <citation type="journal article" date="2022" name="Allergy">
        <title>Genome assembly and annotation of Periplaneta americana reveal a comprehensive cockroach allergen profile.</title>
        <authorList>
            <person name="Wang L."/>
            <person name="Xiong Q."/>
            <person name="Saelim N."/>
            <person name="Wang L."/>
            <person name="Nong W."/>
            <person name="Wan A.T."/>
            <person name="Shi M."/>
            <person name="Liu X."/>
            <person name="Cao Q."/>
            <person name="Hui J.H.L."/>
            <person name="Sookrung N."/>
            <person name="Leung T.F."/>
            <person name="Tungtrongchitr A."/>
            <person name="Tsui S.K.W."/>
        </authorList>
    </citation>
    <scope>NUCLEOTIDE SEQUENCE [LARGE SCALE GENOMIC DNA]</scope>
    <source>
        <strain evidence="2">PWHHKU_190912</strain>
    </source>
</reference>
<evidence type="ECO:0000313" key="3">
    <source>
        <dbReference type="Proteomes" id="UP001148838"/>
    </source>
</evidence>
<accession>A0ABQ8S995</accession>
<keyword evidence="3" id="KW-1185">Reference proteome</keyword>
<comment type="caution">
    <text evidence="2">The sequence shown here is derived from an EMBL/GenBank/DDBJ whole genome shotgun (WGS) entry which is preliminary data.</text>
</comment>
<feature type="domain" description="Reverse transcriptase" evidence="1">
    <location>
        <begin position="1"/>
        <end position="122"/>
    </location>
</feature>
<name>A0ABQ8S995_PERAM</name>
<dbReference type="Pfam" id="PF01498">
    <property type="entry name" value="HTH_Tnp_Tc3_2"/>
    <property type="match status" value="1"/>
</dbReference>
<dbReference type="Proteomes" id="UP001148838">
    <property type="component" value="Unassembled WGS sequence"/>
</dbReference>
<dbReference type="EMBL" id="JAJSOF020000031">
    <property type="protein sequence ID" value="KAJ4430517.1"/>
    <property type="molecule type" value="Genomic_DNA"/>
</dbReference>
<evidence type="ECO:0000259" key="1">
    <source>
        <dbReference type="PROSITE" id="PS50878"/>
    </source>
</evidence>
<sequence length="230" mass="25954">MAGLCEGRNESPGSLKATLDGVHQNLTDPDISKAFGYSLSEELSNSSAFAFADDLALISSSEKHATTLVDQAESSLATIGLQINPDSESDVEKKTKSVKLMLKAHSYMVVTYEEELWPGKVLEVKNNVAVVSCMRDRKLFQETRFRRKRVTSVRDDHFIVLNTLRDRHSTAIETRRALQKIRQVNVSERTERRRLDECGLNSKRPAKGPELLQKHHVERLRFAHNHANGT</sequence>
<dbReference type="InterPro" id="IPR002492">
    <property type="entry name" value="Transposase_Tc1-like"/>
</dbReference>
<organism evidence="2 3">
    <name type="scientific">Periplaneta americana</name>
    <name type="common">American cockroach</name>
    <name type="synonym">Blatta americana</name>
    <dbReference type="NCBI Taxonomy" id="6978"/>
    <lineage>
        <taxon>Eukaryota</taxon>
        <taxon>Metazoa</taxon>
        <taxon>Ecdysozoa</taxon>
        <taxon>Arthropoda</taxon>
        <taxon>Hexapoda</taxon>
        <taxon>Insecta</taxon>
        <taxon>Pterygota</taxon>
        <taxon>Neoptera</taxon>
        <taxon>Polyneoptera</taxon>
        <taxon>Dictyoptera</taxon>
        <taxon>Blattodea</taxon>
        <taxon>Blattoidea</taxon>
        <taxon>Blattidae</taxon>
        <taxon>Blattinae</taxon>
        <taxon>Periplaneta</taxon>
    </lineage>
</organism>
<evidence type="ECO:0000313" key="2">
    <source>
        <dbReference type="EMBL" id="KAJ4430517.1"/>
    </source>
</evidence>
<protein>
    <recommendedName>
        <fullName evidence="1">Reverse transcriptase domain-containing protein</fullName>
    </recommendedName>
</protein>
<gene>
    <name evidence="2" type="ORF">ANN_19105</name>
</gene>
<dbReference type="InterPro" id="IPR000477">
    <property type="entry name" value="RT_dom"/>
</dbReference>
<proteinExistence type="predicted"/>
<dbReference type="PROSITE" id="PS50878">
    <property type="entry name" value="RT_POL"/>
    <property type="match status" value="1"/>
</dbReference>